<accession>A0A9P3UVT1</accession>
<keyword evidence="4" id="KW-1185">Reference proteome</keyword>
<dbReference type="RefSeq" id="WP_254902492.1">
    <property type="nucleotide sequence ID" value="NZ_BRXE01000091.1"/>
</dbReference>
<evidence type="ECO:0000313" key="2">
    <source>
        <dbReference type="EMBL" id="GLB85598.1"/>
    </source>
</evidence>
<sequence>MNDARRFPWLSGLIAATVIALWLLYVVLHGMVTMSVGVAAIDG</sequence>
<keyword evidence="1" id="KW-0472">Membrane</keyword>
<evidence type="ECO:0000313" key="3">
    <source>
        <dbReference type="EMBL" id="GLD32220.1"/>
    </source>
</evidence>
<dbReference type="Proteomes" id="UP001165663">
    <property type="component" value="Unassembled WGS sequence"/>
</dbReference>
<dbReference type="EMBL" id="BRXE01000091">
    <property type="protein sequence ID" value="GLB85598.1"/>
    <property type="molecule type" value="Genomic_DNA"/>
</dbReference>
<evidence type="ECO:0000313" key="4">
    <source>
        <dbReference type="Proteomes" id="UP001064782"/>
    </source>
</evidence>
<organism evidence="3 4">
    <name type="scientific">Mycobacterium kiyosense</name>
    <dbReference type="NCBI Taxonomy" id="2871094"/>
    <lineage>
        <taxon>Bacteria</taxon>
        <taxon>Bacillati</taxon>
        <taxon>Actinomycetota</taxon>
        <taxon>Actinomycetes</taxon>
        <taxon>Mycobacteriales</taxon>
        <taxon>Mycobacteriaceae</taxon>
        <taxon>Mycobacterium</taxon>
    </lineage>
</organism>
<evidence type="ECO:0000256" key="1">
    <source>
        <dbReference type="SAM" id="Phobius"/>
    </source>
</evidence>
<dbReference type="AlphaFoldDB" id="A0A9P3UVT1"/>
<dbReference type="Proteomes" id="UP001064782">
    <property type="component" value="Unassembled WGS sequence"/>
</dbReference>
<keyword evidence="1" id="KW-1133">Transmembrane helix</keyword>
<dbReference type="EMBL" id="BRZI01000039">
    <property type="protein sequence ID" value="GLD32220.1"/>
    <property type="molecule type" value="Genomic_DNA"/>
</dbReference>
<proteinExistence type="predicted"/>
<keyword evidence="1" id="KW-0812">Transmembrane</keyword>
<reference evidence="3" key="1">
    <citation type="submission" date="2022-08" db="EMBL/GenBank/DDBJ databases">
        <title>Mycobacterium kiyosense sp. nov., scotochromogenic slow-glowing species isolated from respiratory specimens.</title>
        <authorList>
            <person name="Fukano H."/>
            <person name="Kazumi Y."/>
            <person name="Sakagami N."/>
            <person name="Ato M."/>
            <person name="Mitarai S."/>
            <person name="Hoshino Y."/>
        </authorList>
    </citation>
    <scope>NUCLEOTIDE SEQUENCE</scope>
    <source>
        <strain evidence="3">1413</strain>
        <strain evidence="2">SRL2020-028</strain>
    </source>
</reference>
<comment type="caution">
    <text evidence="3">The sequence shown here is derived from an EMBL/GenBank/DDBJ whole genome shotgun (WGS) entry which is preliminary data.</text>
</comment>
<protein>
    <submittedName>
        <fullName evidence="3">Uncharacterized protein</fullName>
    </submittedName>
</protein>
<name>A0A9P3UVT1_9MYCO</name>
<gene>
    <name evidence="3" type="ORF">Mkiyose1413_41030</name>
    <name evidence="2" type="ORF">SRL2020028_48540</name>
</gene>
<feature type="transmembrane region" description="Helical" evidence="1">
    <location>
        <begin position="7"/>
        <end position="28"/>
    </location>
</feature>